<feature type="compositionally biased region" description="Low complexity" evidence="1">
    <location>
        <begin position="102"/>
        <end position="115"/>
    </location>
</feature>
<evidence type="ECO:0000313" key="3">
    <source>
        <dbReference type="Proteomes" id="UP001501231"/>
    </source>
</evidence>
<evidence type="ECO:0000313" key="2">
    <source>
        <dbReference type="EMBL" id="GAA2427927.1"/>
    </source>
</evidence>
<gene>
    <name evidence="2" type="ORF">GCM10010191_46060</name>
</gene>
<name>A0ABN3JEI6_9ACTN</name>
<sequence length="131" mass="14210">MRHSVSTASYRLGARSVAWIKVWSRGTAENAAATSGDLPPSANSSRRYLKERYMADCAPDSVPSSSRSAANSAGVILLSRFQEAVSIRWTCTARRRRHKAGSSRSSSSRSRAQLTSVNNSLNNNSCVFPVT</sequence>
<comment type="caution">
    <text evidence="2">The sequence shown here is derived from an EMBL/GenBank/DDBJ whole genome shotgun (WGS) entry which is preliminary data.</text>
</comment>
<feature type="region of interest" description="Disordered" evidence="1">
    <location>
        <begin position="93"/>
        <end position="115"/>
    </location>
</feature>
<dbReference type="EMBL" id="BAAARW010000016">
    <property type="protein sequence ID" value="GAA2427927.1"/>
    <property type="molecule type" value="Genomic_DNA"/>
</dbReference>
<proteinExistence type="predicted"/>
<reference evidence="2 3" key="1">
    <citation type="journal article" date="2019" name="Int. J. Syst. Evol. Microbiol.">
        <title>The Global Catalogue of Microorganisms (GCM) 10K type strain sequencing project: providing services to taxonomists for standard genome sequencing and annotation.</title>
        <authorList>
            <consortium name="The Broad Institute Genomics Platform"/>
            <consortium name="The Broad Institute Genome Sequencing Center for Infectious Disease"/>
            <person name="Wu L."/>
            <person name="Ma J."/>
        </authorList>
    </citation>
    <scope>NUCLEOTIDE SEQUENCE [LARGE SCALE GENOMIC DNA]</scope>
    <source>
        <strain evidence="2 3">JCM 3325</strain>
    </source>
</reference>
<accession>A0ABN3JEI6</accession>
<organism evidence="2 3">
    <name type="scientific">Actinomadura vinacea</name>
    <dbReference type="NCBI Taxonomy" id="115336"/>
    <lineage>
        <taxon>Bacteria</taxon>
        <taxon>Bacillati</taxon>
        <taxon>Actinomycetota</taxon>
        <taxon>Actinomycetes</taxon>
        <taxon>Streptosporangiales</taxon>
        <taxon>Thermomonosporaceae</taxon>
        <taxon>Actinomadura</taxon>
    </lineage>
</organism>
<evidence type="ECO:0000256" key="1">
    <source>
        <dbReference type="SAM" id="MobiDB-lite"/>
    </source>
</evidence>
<protein>
    <submittedName>
        <fullName evidence="2">Uncharacterized protein</fullName>
    </submittedName>
</protein>
<dbReference type="Proteomes" id="UP001501231">
    <property type="component" value="Unassembled WGS sequence"/>
</dbReference>
<keyword evidence="3" id="KW-1185">Reference proteome</keyword>